<dbReference type="OrthoDB" id="5870230at2759"/>
<dbReference type="EMBL" id="UYWX01003301">
    <property type="protein sequence ID" value="VDM23773.1"/>
    <property type="molecule type" value="Genomic_DNA"/>
</dbReference>
<comment type="subcellular location">
    <subcellularLocation>
        <location evidence="1">Membrane</location>
        <topology evidence="1">Multi-pass membrane protein</topology>
    </subcellularLocation>
</comment>
<keyword evidence="3" id="KW-1133">Transmembrane helix</keyword>
<evidence type="ECO:0000313" key="6">
    <source>
        <dbReference type="Proteomes" id="UP000274429"/>
    </source>
</evidence>
<dbReference type="AlphaFoldDB" id="A0A0R3WT48"/>
<dbReference type="STRING" id="6205.A0A0R3WT48"/>
<keyword evidence="4" id="KW-0472">Membrane</keyword>
<sequence length="130" mass="14375">MITDSGSCLFSQKSLELFCPSNLSVDKVLPVYLHNSLEKLVRSYKMDSNPDDVKLLDFIQNKFTCCGVVGVEDYWESRVPSSCGATIAERTQRPGCQSKILLSGQENLSTMTGIGIGFGVIMVRRILMES</sequence>
<reference evidence="7" key="1">
    <citation type="submission" date="2017-02" db="UniProtKB">
        <authorList>
            <consortium name="WormBaseParasite"/>
        </authorList>
    </citation>
    <scope>IDENTIFICATION</scope>
</reference>
<dbReference type="SUPFAM" id="SSF48652">
    <property type="entry name" value="Tetraspanin"/>
    <property type="match status" value="1"/>
</dbReference>
<dbReference type="Gene3D" id="1.10.1450.10">
    <property type="entry name" value="Tetraspanin"/>
    <property type="match status" value="1"/>
</dbReference>
<dbReference type="GO" id="GO:0016020">
    <property type="term" value="C:membrane"/>
    <property type="evidence" value="ECO:0007669"/>
    <property type="project" value="UniProtKB-SubCell"/>
</dbReference>
<evidence type="ECO:0000256" key="3">
    <source>
        <dbReference type="ARBA" id="ARBA00022989"/>
    </source>
</evidence>
<evidence type="ECO:0000313" key="7">
    <source>
        <dbReference type="WBParaSite" id="TTAC_0000393801-mRNA-1"/>
    </source>
</evidence>
<evidence type="ECO:0000313" key="5">
    <source>
        <dbReference type="EMBL" id="VDM23773.1"/>
    </source>
</evidence>
<dbReference type="Proteomes" id="UP000274429">
    <property type="component" value="Unassembled WGS sequence"/>
</dbReference>
<evidence type="ECO:0000256" key="4">
    <source>
        <dbReference type="ARBA" id="ARBA00023136"/>
    </source>
</evidence>
<gene>
    <name evidence="5" type="ORF">TTAC_LOCUS3924</name>
</gene>
<dbReference type="InterPro" id="IPR018499">
    <property type="entry name" value="Tetraspanin/Peripherin"/>
</dbReference>
<evidence type="ECO:0000256" key="2">
    <source>
        <dbReference type="ARBA" id="ARBA00022692"/>
    </source>
</evidence>
<protein>
    <submittedName>
        <fullName evidence="7">Tetraspanin</fullName>
    </submittedName>
</protein>
<dbReference type="WBParaSite" id="TTAC_0000393801-mRNA-1">
    <property type="protein sequence ID" value="TTAC_0000393801-mRNA-1"/>
    <property type="gene ID" value="TTAC_0000393801"/>
</dbReference>
<accession>A0A0R3WT48</accession>
<organism evidence="7">
    <name type="scientific">Hydatigena taeniaeformis</name>
    <name type="common">Feline tapeworm</name>
    <name type="synonym">Taenia taeniaeformis</name>
    <dbReference type="NCBI Taxonomy" id="6205"/>
    <lineage>
        <taxon>Eukaryota</taxon>
        <taxon>Metazoa</taxon>
        <taxon>Spiralia</taxon>
        <taxon>Lophotrochozoa</taxon>
        <taxon>Platyhelminthes</taxon>
        <taxon>Cestoda</taxon>
        <taxon>Eucestoda</taxon>
        <taxon>Cyclophyllidea</taxon>
        <taxon>Taeniidae</taxon>
        <taxon>Hydatigera</taxon>
    </lineage>
</organism>
<dbReference type="CDD" id="cd03127">
    <property type="entry name" value="tetraspanin_LEL"/>
    <property type="match status" value="1"/>
</dbReference>
<evidence type="ECO:0000256" key="1">
    <source>
        <dbReference type="ARBA" id="ARBA00004141"/>
    </source>
</evidence>
<proteinExistence type="predicted"/>
<reference evidence="5 6" key="2">
    <citation type="submission" date="2018-11" db="EMBL/GenBank/DDBJ databases">
        <authorList>
            <consortium name="Pathogen Informatics"/>
        </authorList>
    </citation>
    <scope>NUCLEOTIDE SEQUENCE [LARGE SCALE GENOMIC DNA]</scope>
</reference>
<dbReference type="InterPro" id="IPR008952">
    <property type="entry name" value="Tetraspanin_EC2_sf"/>
</dbReference>
<name>A0A0R3WT48_HYDTA</name>
<keyword evidence="2" id="KW-0812">Transmembrane</keyword>
<keyword evidence="6" id="KW-1185">Reference proteome</keyword>
<dbReference type="Pfam" id="PF00335">
    <property type="entry name" value="Tetraspanin"/>
    <property type="match status" value="1"/>
</dbReference>